<comment type="caution">
    <text evidence="2">The sequence shown here is derived from an EMBL/GenBank/DDBJ whole genome shotgun (WGS) entry which is preliminary data.</text>
</comment>
<gene>
    <name evidence="2" type="ORF">DFH07DRAFT_681745</name>
</gene>
<dbReference type="EMBL" id="JARJLG010000002">
    <property type="protein sequence ID" value="KAJ7783977.1"/>
    <property type="molecule type" value="Genomic_DNA"/>
</dbReference>
<sequence length="102" mass="11687">LAWKTKTARHTARKDCHCVACNDARATVGCNTPFVCFKKARDMIKLLPRKGNPLRAQPEDREEDDHHNNKRDTATHEEEGTVTFDHRVTQGTLPDAFRIFVE</sequence>
<feature type="region of interest" description="Disordered" evidence="1">
    <location>
        <begin position="48"/>
        <end position="87"/>
    </location>
</feature>
<protein>
    <submittedName>
        <fullName evidence="2">Uncharacterized protein</fullName>
    </submittedName>
</protein>
<accession>A0AAD7KIS7</accession>
<name>A0AAD7KIS7_9AGAR</name>
<dbReference type="Proteomes" id="UP001215280">
    <property type="component" value="Unassembled WGS sequence"/>
</dbReference>
<keyword evidence="3" id="KW-1185">Reference proteome</keyword>
<feature type="non-terminal residue" evidence="2">
    <location>
        <position position="102"/>
    </location>
</feature>
<evidence type="ECO:0000313" key="3">
    <source>
        <dbReference type="Proteomes" id="UP001215280"/>
    </source>
</evidence>
<evidence type="ECO:0000313" key="2">
    <source>
        <dbReference type="EMBL" id="KAJ7783977.1"/>
    </source>
</evidence>
<organism evidence="2 3">
    <name type="scientific">Mycena maculata</name>
    <dbReference type="NCBI Taxonomy" id="230809"/>
    <lineage>
        <taxon>Eukaryota</taxon>
        <taxon>Fungi</taxon>
        <taxon>Dikarya</taxon>
        <taxon>Basidiomycota</taxon>
        <taxon>Agaricomycotina</taxon>
        <taxon>Agaricomycetes</taxon>
        <taxon>Agaricomycetidae</taxon>
        <taxon>Agaricales</taxon>
        <taxon>Marasmiineae</taxon>
        <taxon>Mycenaceae</taxon>
        <taxon>Mycena</taxon>
    </lineage>
</organism>
<feature type="compositionally biased region" description="Basic and acidic residues" evidence="1">
    <location>
        <begin position="64"/>
        <end position="87"/>
    </location>
</feature>
<reference evidence="2" key="1">
    <citation type="submission" date="2023-03" db="EMBL/GenBank/DDBJ databases">
        <title>Massive genome expansion in bonnet fungi (Mycena s.s.) driven by repeated elements and novel gene families across ecological guilds.</title>
        <authorList>
            <consortium name="Lawrence Berkeley National Laboratory"/>
            <person name="Harder C.B."/>
            <person name="Miyauchi S."/>
            <person name="Viragh M."/>
            <person name="Kuo A."/>
            <person name="Thoen E."/>
            <person name="Andreopoulos B."/>
            <person name="Lu D."/>
            <person name="Skrede I."/>
            <person name="Drula E."/>
            <person name="Henrissat B."/>
            <person name="Morin E."/>
            <person name="Kohler A."/>
            <person name="Barry K."/>
            <person name="LaButti K."/>
            <person name="Morin E."/>
            <person name="Salamov A."/>
            <person name="Lipzen A."/>
            <person name="Mereny Z."/>
            <person name="Hegedus B."/>
            <person name="Baldrian P."/>
            <person name="Stursova M."/>
            <person name="Weitz H."/>
            <person name="Taylor A."/>
            <person name="Grigoriev I.V."/>
            <person name="Nagy L.G."/>
            <person name="Martin F."/>
            <person name="Kauserud H."/>
        </authorList>
    </citation>
    <scope>NUCLEOTIDE SEQUENCE</scope>
    <source>
        <strain evidence="2">CBHHK188m</strain>
    </source>
</reference>
<evidence type="ECO:0000256" key="1">
    <source>
        <dbReference type="SAM" id="MobiDB-lite"/>
    </source>
</evidence>
<feature type="non-terminal residue" evidence="2">
    <location>
        <position position="1"/>
    </location>
</feature>
<dbReference type="AlphaFoldDB" id="A0AAD7KIS7"/>
<proteinExistence type="predicted"/>